<dbReference type="Proteomes" id="UP000611629">
    <property type="component" value="Unassembled WGS sequence"/>
</dbReference>
<dbReference type="NCBIfam" id="TIGR01509">
    <property type="entry name" value="HAD-SF-IA-v3"/>
    <property type="match status" value="1"/>
</dbReference>
<dbReference type="PANTHER" id="PTHR43611:SF3">
    <property type="entry name" value="FLAVIN MONONUCLEOTIDE HYDROLASE 1, CHLOROPLATIC"/>
    <property type="match status" value="1"/>
</dbReference>
<dbReference type="SUPFAM" id="SSF56784">
    <property type="entry name" value="HAD-like"/>
    <property type="match status" value="1"/>
</dbReference>
<reference evidence="1" key="1">
    <citation type="submission" date="2020-07" db="EMBL/GenBank/DDBJ databases">
        <title>Genomic analysis of a strain of Sedimentibacter Hydroxybenzoicus DSM7310.</title>
        <authorList>
            <person name="Ma S."/>
        </authorList>
    </citation>
    <scope>NUCLEOTIDE SEQUENCE</scope>
    <source>
        <strain evidence="1">DSM 7310</strain>
    </source>
</reference>
<organism evidence="1 2">
    <name type="scientific">Sedimentibacter hydroxybenzoicus DSM 7310</name>
    <dbReference type="NCBI Taxonomy" id="1123245"/>
    <lineage>
        <taxon>Bacteria</taxon>
        <taxon>Bacillati</taxon>
        <taxon>Bacillota</taxon>
        <taxon>Tissierellia</taxon>
        <taxon>Sedimentibacter</taxon>
    </lineage>
</organism>
<evidence type="ECO:0000313" key="1">
    <source>
        <dbReference type="EMBL" id="NYB75247.1"/>
    </source>
</evidence>
<dbReference type="InterPro" id="IPR006439">
    <property type="entry name" value="HAD-SF_hydro_IA"/>
</dbReference>
<protein>
    <submittedName>
        <fullName evidence="1">HAD family hydrolase</fullName>
    </submittedName>
</protein>
<evidence type="ECO:0000313" key="2">
    <source>
        <dbReference type="Proteomes" id="UP000611629"/>
    </source>
</evidence>
<keyword evidence="2" id="KW-1185">Reference proteome</keyword>
<dbReference type="Gene3D" id="3.40.50.1000">
    <property type="entry name" value="HAD superfamily/HAD-like"/>
    <property type="match status" value="1"/>
</dbReference>
<dbReference type="Pfam" id="PF00702">
    <property type="entry name" value="Hydrolase"/>
    <property type="match status" value="1"/>
</dbReference>
<dbReference type="SFLD" id="SFLDS00003">
    <property type="entry name" value="Haloacid_Dehalogenase"/>
    <property type="match status" value="1"/>
</dbReference>
<name>A0A974GX62_SEDHY</name>
<keyword evidence="1" id="KW-0378">Hydrolase</keyword>
<dbReference type="GO" id="GO:0016787">
    <property type="term" value="F:hydrolase activity"/>
    <property type="evidence" value="ECO:0007669"/>
    <property type="project" value="UniProtKB-KW"/>
</dbReference>
<proteinExistence type="predicted"/>
<dbReference type="AlphaFoldDB" id="A0A974GX62"/>
<dbReference type="EMBL" id="JACBNQ010000019">
    <property type="protein sequence ID" value="NYB75247.1"/>
    <property type="molecule type" value="Genomic_DNA"/>
</dbReference>
<dbReference type="SFLD" id="SFLDG01129">
    <property type="entry name" value="C1.5:_HAD__Beta-PGM__Phosphata"/>
    <property type="match status" value="1"/>
</dbReference>
<comment type="caution">
    <text evidence="1">The sequence shown here is derived from an EMBL/GenBank/DDBJ whole genome shotgun (WGS) entry which is preliminary data.</text>
</comment>
<sequence length="262" mass="30313">MENENFLQRRENMIKGIFFDLGWTIFRPVNDNWFINQKMLEFTSMQTIESLPLEKRNAAFNKALKYLDDNHLLFSEEEEIEQFAEFYKIVADELPELGISVEQAAEIAEFKVADTSNFIFYDKAKETVLELKEKYKIGIISDTWPSAERILKSGGMDNLFDTKTYSCNLGTWKPNEKMYFHALEQMGLPPEQTVFVDDWEPNLDGAAVCGIHGILIKSRNNSIIPGQRFSENIIDIGKYPSINAIDELPNLLTSKQFELKKR</sequence>
<accession>A0A974GX62</accession>
<dbReference type="InterPro" id="IPR023214">
    <property type="entry name" value="HAD_sf"/>
</dbReference>
<dbReference type="PANTHER" id="PTHR43611">
    <property type="entry name" value="ALPHA-D-GLUCOSE 1-PHOSPHATE PHOSPHATASE"/>
    <property type="match status" value="1"/>
</dbReference>
<dbReference type="InterPro" id="IPR036412">
    <property type="entry name" value="HAD-like_sf"/>
</dbReference>
<gene>
    <name evidence="1" type="ORF">HZF24_13950</name>
</gene>
<dbReference type="NCBIfam" id="TIGR01549">
    <property type="entry name" value="HAD-SF-IA-v1"/>
    <property type="match status" value="1"/>
</dbReference>